<evidence type="ECO:0000256" key="1">
    <source>
        <dbReference type="SAM" id="Phobius"/>
    </source>
</evidence>
<dbReference type="AlphaFoldDB" id="A0A380P2P0"/>
<protein>
    <submittedName>
        <fullName evidence="2">L-glyceraldehyde 3-phosphate reductase</fullName>
    </submittedName>
</protein>
<reference evidence="2 3" key="1">
    <citation type="submission" date="2018-06" db="EMBL/GenBank/DDBJ databases">
        <authorList>
            <consortium name="Pathogen Informatics"/>
            <person name="Doyle S."/>
        </authorList>
    </citation>
    <scope>NUCLEOTIDE SEQUENCE [LARGE SCALE GENOMIC DNA]</scope>
    <source>
        <strain evidence="2 3">NCTC13645</strain>
    </source>
</reference>
<gene>
    <name evidence="2" type="primary">yghZ_3</name>
    <name evidence="2" type="ORF">NCTC13645_01719</name>
</gene>
<keyword evidence="1" id="KW-1133">Transmembrane helix</keyword>
<keyword evidence="1" id="KW-0812">Transmembrane</keyword>
<evidence type="ECO:0000313" key="2">
    <source>
        <dbReference type="EMBL" id="SUP59463.1"/>
    </source>
</evidence>
<dbReference type="InterPro" id="IPR036812">
    <property type="entry name" value="NAD(P)_OxRdtase_dom_sf"/>
</dbReference>
<keyword evidence="1" id="KW-0472">Membrane</keyword>
<organism evidence="2 3">
    <name type="scientific">Weissella viridescens</name>
    <name type="common">Lactobacillus viridescens</name>
    <dbReference type="NCBI Taxonomy" id="1629"/>
    <lineage>
        <taxon>Bacteria</taxon>
        <taxon>Bacillati</taxon>
        <taxon>Bacillota</taxon>
        <taxon>Bacilli</taxon>
        <taxon>Lactobacillales</taxon>
        <taxon>Lactobacillaceae</taxon>
        <taxon>Weissella</taxon>
    </lineage>
</organism>
<dbReference type="EMBL" id="UHIV01000004">
    <property type="protein sequence ID" value="SUP59463.1"/>
    <property type="molecule type" value="Genomic_DNA"/>
</dbReference>
<proteinExistence type="predicted"/>
<dbReference type="Proteomes" id="UP000254621">
    <property type="component" value="Unassembled WGS sequence"/>
</dbReference>
<sequence length="84" mass="9583">MVYAAADNRYDVLPYRRVSDSGLILPALSFGLWRNLGDQKPLANSREVMLKAFDNGIFLLIMLLIMVLQMELPKKRLVQCSKVI</sequence>
<evidence type="ECO:0000313" key="3">
    <source>
        <dbReference type="Proteomes" id="UP000254621"/>
    </source>
</evidence>
<dbReference type="SUPFAM" id="SSF51430">
    <property type="entry name" value="NAD(P)-linked oxidoreductase"/>
    <property type="match status" value="1"/>
</dbReference>
<accession>A0A380P2P0</accession>
<feature type="transmembrane region" description="Helical" evidence="1">
    <location>
        <begin position="48"/>
        <end position="68"/>
    </location>
</feature>
<dbReference type="Gene3D" id="3.20.20.100">
    <property type="entry name" value="NADP-dependent oxidoreductase domain"/>
    <property type="match status" value="1"/>
</dbReference>
<name>A0A380P2P0_WEIVI</name>